<dbReference type="RefSeq" id="WP_208231744.1">
    <property type="nucleotide sequence ID" value="NZ_JAGEVG010000001.1"/>
</dbReference>
<dbReference type="InterPro" id="IPR036895">
    <property type="entry name" value="Uracil-DNA_glycosylase-like_sf"/>
</dbReference>
<evidence type="ECO:0000313" key="1">
    <source>
        <dbReference type="EMBL" id="MBO3096828.1"/>
    </source>
</evidence>
<dbReference type="Proteomes" id="UP000681315">
    <property type="component" value="Unassembled WGS sequence"/>
</dbReference>
<proteinExistence type="predicted"/>
<organism evidence="1 2">
    <name type="scientific">Gelidibacter pelagius</name>
    <dbReference type="NCBI Taxonomy" id="2819985"/>
    <lineage>
        <taxon>Bacteria</taxon>
        <taxon>Pseudomonadati</taxon>
        <taxon>Bacteroidota</taxon>
        <taxon>Flavobacteriia</taxon>
        <taxon>Flavobacteriales</taxon>
        <taxon>Flavobacteriaceae</taxon>
        <taxon>Gelidibacter</taxon>
    </lineage>
</organism>
<reference evidence="1 2" key="1">
    <citation type="submission" date="2021-03" db="EMBL/GenBank/DDBJ databases">
        <title>Gelidibacter sp. nov., isolated from costal sediment.</title>
        <authorList>
            <person name="Lun K.-Y."/>
        </authorList>
    </citation>
    <scope>NUCLEOTIDE SEQUENCE [LARGE SCALE GENOMIC DNA]</scope>
    <source>
        <strain evidence="1 2">DF109</strain>
    </source>
</reference>
<gene>
    <name evidence="1" type="ORF">J4051_01000</name>
</gene>
<comment type="caution">
    <text evidence="1">The sequence shown here is derived from an EMBL/GenBank/DDBJ whole genome shotgun (WGS) entry which is preliminary data.</text>
</comment>
<sequence length="344" mass="39823">MNEDHYLNSLQENNQSFIDQLIEDDFHLPQEPPVEIHPYLSEIKLKDYDKYIVGTFPPISYLNDNQILVNNGLDILFNANEGIITKPAIPFFHGNSPQASMWNLLLDNVFENPNRQDAKHSLIDFLQNNEINYSDIIYSTKRMDYGHEDSYLRNIQIYKGLLKQIINNINLNRILFNTSSTFSVRGLSTHANNGANALVGRINVNSHANAFDLFVRGLQDLGCSIQFFLEDNNGRIRLNWAEANIDNRIIVRNILKTKIIFQARVIIPPNHGLFENDRVIEKIFHVVTPFSMAARGRVELNPIINNWREENNNLERNVLLRHIYQAFVRFNDVDVNFLNGLNAF</sequence>
<dbReference type="EMBL" id="JAGEVG010000001">
    <property type="protein sequence ID" value="MBO3096828.1"/>
    <property type="molecule type" value="Genomic_DNA"/>
</dbReference>
<name>A0ABS3SM91_9FLAO</name>
<dbReference type="Gene3D" id="3.40.470.10">
    <property type="entry name" value="Uracil-DNA glycosylase-like domain"/>
    <property type="match status" value="1"/>
</dbReference>
<protein>
    <submittedName>
        <fullName evidence="1">Uncharacterized protein</fullName>
    </submittedName>
</protein>
<accession>A0ABS3SM91</accession>
<evidence type="ECO:0000313" key="2">
    <source>
        <dbReference type="Proteomes" id="UP000681315"/>
    </source>
</evidence>
<keyword evidence="2" id="KW-1185">Reference proteome</keyword>